<dbReference type="Proteomes" id="UP001611580">
    <property type="component" value="Unassembled WGS sequence"/>
</dbReference>
<dbReference type="InterPro" id="IPR007345">
    <property type="entry name" value="Polysacch_pyruvyl_Trfase"/>
</dbReference>
<keyword evidence="2" id="KW-0808">Transferase</keyword>
<dbReference type="GO" id="GO:0016740">
    <property type="term" value="F:transferase activity"/>
    <property type="evidence" value="ECO:0007669"/>
    <property type="project" value="UniProtKB-KW"/>
</dbReference>
<feature type="domain" description="Polysaccharide pyruvyl transferase" evidence="1">
    <location>
        <begin position="90"/>
        <end position="203"/>
    </location>
</feature>
<keyword evidence="3" id="KW-1185">Reference proteome</keyword>
<evidence type="ECO:0000313" key="2">
    <source>
        <dbReference type="EMBL" id="MFI2487944.1"/>
    </source>
</evidence>
<organism evidence="2 3">
    <name type="scientific">Promicromonospora kroppenstedtii</name>
    <dbReference type="NCBI Taxonomy" id="440482"/>
    <lineage>
        <taxon>Bacteria</taxon>
        <taxon>Bacillati</taxon>
        <taxon>Actinomycetota</taxon>
        <taxon>Actinomycetes</taxon>
        <taxon>Micrococcales</taxon>
        <taxon>Promicromonosporaceae</taxon>
        <taxon>Promicromonospora</taxon>
    </lineage>
</organism>
<accession>A0ABW7XK85</accession>
<evidence type="ECO:0000313" key="3">
    <source>
        <dbReference type="Proteomes" id="UP001611580"/>
    </source>
</evidence>
<evidence type="ECO:0000259" key="1">
    <source>
        <dbReference type="Pfam" id="PF04230"/>
    </source>
</evidence>
<gene>
    <name evidence="2" type="ORF">ACH47X_13595</name>
</gene>
<proteinExistence type="predicted"/>
<sequence>MPVDVVHWNPRRPVLPGRWGRLVPWRRPVGNFGDLLGPLIVARLVAREGLTEPVSPRRLLAVGSILNLARTGDVLWGIGANGKTLDHPPAYRELDVRAVRGPRTAAFLRAKGHTVPDVFGDPGLLLGRLWSREQIARDTAPRAVTVVPNLNDRHLAVGRSDAVDPTGDLTATLGAIAASDLVVGSSLHGIVVAESLGIPARLVTSRAEPAFKFEDYYRGTGRPAFRPAPDVETAIGLGGEPPPAWAPGPLLAAFPRDLWQDPPGPPAQSRTRG</sequence>
<comment type="caution">
    <text evidence="2">The sequence shown here is derived from an EMBL/GenBank/DDBJ whole genome shotgun (WGS) entry which is preliminary data.</text>
</comment>
<protein>
    <submittedName>
        <fullName evidence="2">Polysaccharide pyruvyl transferase family protein</fullName>
    </submittedName>
</protein>
<name>A0ABW7XK85_9MICO</name>
<dbReference type="Pfam" id="PF04230">
    <property type="entry name" value="PS_pyruv_trans"/>
    <property type="match status" value="1"/>
</dbReference>
<dbReference type="EMBL" id="JBIRYI010000007">
    <property type="protein sequence ID" value="MFI2487944.1"/>
    <property type="molecule type" value="Genomic_DNA"/>
</dbReference>
<dbReference type="RefSeq" id="WP_397405061.1">
    <property type="nucleotide sequence ID" value="NZ_JBIRYI010000007.1"/>
</dbReference>
<reference evidence="2 3" key="1">
    <citation type="submission" date="2024-10" db="EMBL/GenBank/DDBJ databases">
        <title>The Natural Products Discovery Center: Release of the First 8490 Sequenced Strains for Exploring Actinobacteria Biosynthetic Diversity.</title>
        <authorList>
            <person name="Kalkreuter E."/>
            <person name="Kautsar S.A."/>
            <person name="Yang D."/>
            <person name="Bader C.D."/>
            <person name="Teijaro C.N."/>
            <person name="Fluegel L."/>
            <person name="Davis C.M."/>
            <person name="Simpson J.R."/>
            <person name="Lauterbach L."/>
            <person name="Steele A.D."/>
            <person name="Gui C."/>
            <person name="Meng S."/>
            <person name="Li G."/>
            <person name="Viehrig K."/>
            <person name="Ye F."/>
            <person name="Su P."/>
            <person name="Kiefer A.F."/>
            <person name="Nichols A."/>
            <person name="Cepeda A.J."/>
            <person name="Yan W."/>
            <person name="Fan B."/>
            <person name="Jiang Y."/>
            <person name="Adhikari A."/>
            <person name="Zheng C.-J."/>
            <person name="Schuster L."/>
            <person name="Cowan T.M."/>
            <person name="Smanski M.J."/>
            <person name="Chevrette M.G."/>
            <person name="De Carvalho L.P.S."/>
            <person name="Shen B."/>
        </authorList>
    </citation>
    <scope>NUCLEOTIDE SEQUENCE [LARGE SCALE GENOMIC DNA]</scope>
    <source>
        <strain evidence="2 3">NPDC019481</strain>
    </source>
</reference>